<accession>A0ABT0MXR2</accession>
<feature type="domain" description="Tail spike TSP1/Gp66 N-terminal" evidence="1">
    <location>
        <begin position="12"/>
        <end position="43"/>
    </location>
</feature>
<dbReference type="InterPro" id="IPR012334">
    <property type="entry name" value="Pectin_lyas_fold"/>
</dbReference>
<dbReference type="Gene3D" id="2.160.20.10">
    <property type="entry name" value="Single-stranded right-handed beta-helix, Pectin lyase-like"/>
    <property type="match status" value="1"/>
</dbReference>
<dbReference type="Gene3D" id="2.10.10.80">
    <property type="match status" value="1"/>
</dbReference>
<proteinExistence type="predicted"/>
<gene>
    <name evidence="2" type="ORF">MFP26_18340</name>
</gene>
<dbReference type="InterPro" id="IPR011050">
    <property type="entry name" value="Pectin_lyase_fold/virulence"/>
</dbReference>
<dbReference type="SMART" id="SM00710">
    <property type="entry name" value="PbH1"/>
    <property type="match status" value="6"/>
</dbReference>
<organism evidence="2 3">
    <name type="scientific">Brenneria tiliae</name>
    <dbReference type="NCBI Taxonomy" id="2914984"/>
    <lineage>
        <taxon>Bacteria</taxon>
        <taxon>Pseudomonadati</taxon>
        <taxon>Pseudomonadota</taxon>
        <taxon>Gammaproteobacteria</taxon>
        <taxon>Enterobacterales</taxon>
        <taxon>Pectobacteriaceae</taxon>
        <taxon>Brenneria</taxon>
    </lineage>
</organism>
<name>A0ABT0MXR2_9GAMM</name>
<reference evidence="2 3" key="1">
    <citation type="submission" date="2022-02" db="EMBL/GenBank/DDBJ databases">
        <title>Description of Brenneria tiliae sp. nov. isolated from symptomatic Tilia x moltkei and Tilia x europaea trees in the UK.</title>
        <authorList>
            <person name="Kile H."/>
        </authorList>
    </citation>
    <scope>NUCLEOTIDE SEQUENCE [LARGE SCALE GENOMIC DNA]</scope>
    <source>
        <strain evidence="2 3">MC1SB4.1</strain>
    </source>
</reference>
<dbReference type="InterPro" id="IPR040775">
    <property type="entry name" value="Tail_spike_N"/>
</dbReference>
<dbReference type="InterPro" id="IPR006626">
    <property type="entry name" value="PbH1"/>
</dbReference>
<evidence type="ECO:0000313" key="3">
    <source>
        <dbReference type="Proteomes" id="UP001203069"/>
    </source>
</evidence>
<dbReference type="SUPFAM" id="SSF51126">
    <property type="entry name" value="Pectin lyase-like"/>
    <property type="match status" value="1"/>
</dbReference>
<evidence type="ECO:0000313" key="2">
    <source>
        <dbReference type="EMBL" id="MCL2894641.1"/>
    </source>
</evidence>
<evidence type="ECO:0000259" key="1">
    <source>
        <dbReference type="Pfam" id="PF18668"/>
    </source>
</evidence>
<sequence>MVDSIRDSSKIHLSKSDGKCYRWKCSLPKVVSAGSTPESTGGVDYEVRKIGKDTLLRSDITNSDGARIVGLSQGGSVQDALTYLTPEMFGATGDGKTDDTKSIKSALSAASSGRYKGILLGAQYLVSDSISITDNIAMIGISASSGFLSLDVPYSTRDIICVLGKNVRLLNFSINFNTGGKGNIRNIKARAIVLESTTEKAVIENISIFGKYSDNILGMSVGIYVQGKDHTICNNSIEYCGVGILASGDNQVIDSNYCSNHYTEKTPGQWVQRKSSAWDGILCEKLTNTRITRNICIFNGQSGIYMGGNNDSLSHSNLIAENTVKFNWNRGIDTGVSGVATASNDVYNIRIIGNHCEDNREPDIWLYGTHDSIVTANICKKTPAYESIFTNWPGHSRQAMAIGPNAINNMISNNIILTTNNDQYAFTLVGTGNIFKSNRVRGKPPYWGSTISSLFLKNIVSDHHMIFTPKLTLGQGITLNSGAGVIEINGSKIEVIIDLDITASSGKGSISIGYVPGISPSVSKLIQVSLIDVVYAYNLSPKIGHGKIVAVVEPSNVDQIVIARVDNGTIYYDVAAYIGVSSKIKLRAFYFIKSQVDGYTN</sequence>
<comment type="caution">
    <text evidence="2">The sequence shown here is derived from an EMBL/GenBank/DDBJ whole genome shotgun (WGS) entry which is preliminary data.</text>
</comment>
<dbReference type="EMBL" id="JAKPBZ010000114">
    <property type="protein sequence ID" value="MCL2894641.1"/>
    <property type="molecule type" value="Genomic_DNA"/>
</dbReference>
<dbReference type="Pfam" id="PF18668">
    <property type="entry name" value="Tail_spike_N"/>
    <property type="match status" value="1"/>
</dbReference>
<keyword evidence="3" id="KW-1185">Reference proteome</keyword>
<protein>
    <submittedName>
        <fullName evidence="2">Right-handed parallel beta-helix repeat-containing protein</fullName>
    </submittedName>
</protein>
<dbReference type="RefSeq" id="WP_249245762.1">
    <property type="nucleotide sequence ID" value="NZ_JAKPBZ010000114.1"/>
</dbReference>
<dbReference type="Proteomes" id="UP001203069">
    <property type="component" value="Unassembled WGS sequence"/>
</dbReference>